<dbReference type="InterPro" id="IPR011047">
    <property type="entry name" value="Quinoprotein_ADH-like_sf"/>
</dbReference>
<dbReference type="SUPFAM" id="SSF50998">
    <property type="entry name" value="Quinoprotein alcohol dehydrogenase-like"/>
    <property type="match status" value="1"/>
</dbReference>
<accession>A0A3N6M1S3</accession>
<dbReference type="EMBL" id="REGA01000030">
    <property type="protein sequence ID" value="RQG89720.1"/>
    <property type="molecule type" value="Genomic_DNA"/>
</dbReference>
<proteinExistence type="predicted"/>
<gene>
    <name evidence="1" type="ORF">EA473_21400</name>
</gene>
<dbReference type="AlphaFoldDB" id="A0A3N6M1S3"/>
<sequence>MDPTDQTIYAVDFTGQTRWSYSFERDHEPALTQNTYLEIDPLTETLVASTSGHGITRFDLDGTRECEWTFKTGIRGRQRGLLAYNGVLYIVTTWGLYRVDLETGEVTHLVEVGITSLALYDGDLLLSSGRYISRATPDEGDVLWEYTVPNDDFGGRLSTDYVGIAGQTAYVTVGDTLVAIDEETQTNLRIG</sequence>
<protein>
    <submittedName>
        <fullName evidence="1">Uncharacterized protein</fullName>
    </submittedName>
</protein>
<dbReference type="Gene3D" id="2.130.10.10">
    <property type="entry name" value="YVTN repeat-like/Quinoprotein amine dehydrogenase"/>
    <property type="match status" value="1"/>
</dbReference>
<comment type="caution">
    <text evidence="1">The sequence shown here is derived from an EMBL/GenBank/DDBJ whole genome shotgun (WGS) entry which is preliminary data.</text>
</comment>
<evidence type="ECO:0000313" key="1">
    <source>
        <dbReference type="EMBL" id="RQG89720.1"/>
    </source>
</evidence>
<dbReference type="RefSeq" id="WP_124197576.1">
    <property type="nucleotide sequence ID" value="NZ_REGA01000030.1"/>
</dbReference>
<evidence type="ECO:0000313" key="2">
    <source>
        <dbReference type="Proteomes" id="UP000282323"/>
    </source>
</evidence>
<dbReference type="InterPro" id="IPR015943">
    <property type="entry name" value="WD40/YVTN_repeat-like_dom_sf"/>
</dbReference>
<reference evidence="1 2" key="1">
    <citation type="submission" date="2018-10" db="EMBL/GenBank/DDBJ databases">
        <title>Natrarchaeobius chitinivorans gen. nov., sp. nov., and Natrarchaeobius haloalkaliphilus sp. nov., alkaliphilic, chitin-utilizing haloarchaea from hypersaline alkaline lakes.</title>
        <authorList>
            <person name="Sorokin D.Y."/>
            <person name="Elcheninov A.G."/>
            <person name="Kostrikina N.A."/>
            <person name="Bale N.J."/>
            <person name="Sinninghe Damste J.S."/>
            <person name="Khijniak T.V."/>
            <person name="Kublanov I.V."/>
            <person name="Toshchakov S.V."/>
        </authorList>
    </citation>
    <scope>NUCLEOTIDE SEQUENCE [LARGE SCALE GENOMIC DNA]</scope>
    <source>
        <strain evidence="1 2">AArcht4T</strain>
    </source>
</reference>
<organism evidence="1 2">
    <name type="scientific">Natrarchaeobius chitinivorans</name>
    <dbReference type="NCBI Taxonomy" id="1679083"/>
    <lineage>
        <taxon>Archaea</taxon>
        <taxon>Methanobacteriati</taxon>
        <taxon>Methanobacteriota</taxon>
        <taxon>Stenosarchaea group</taxon>
        <taxon>Halobacteria</taxon>
        <taxon>Halobacteriales</taxon>
        <taxon>Natrialbaceae</taxon>
        <taxon>Natrarchaeobius</taxon>
    </lineage>
</organism>
<name>A0A3N6M1S3_NATCH</name>
<keyword evidence="2" id="KW-1185">Reference proteome</keyword>
<dbReference type="Proteomes" id="UP000282323">
    <property type="component" value="Unassembled WGS sequence"/>
</dbReference>